<dbReference type="InterPro" id="IPR037135">
    <property type="entry name" value="DUF1653-like_dom_sf"/>
</dbReference>
<dbReference type="Proteomes" id="UP001250932">
    <property type="component" value="Unassembled WGS sequence"/>
</dbReference>
<accession>A0ABU3K5K7</accession>
<dbReference type="EMBL" id="JAQOUE010000001">
    <property type="protein sequence ID" value="MDT7041702.1"/>
    <property type="molecule type" value="Genomic_DNA"/>
</dbReference>
<dbReference type="InterPro" id="IPR023387">
    <property type="entry name" value="DUF1653-like_dom"/>
</dbReference>
<evidence type="ECO:0000313" key="2">
    <source>
        <dbReference type="EMBL" id="MDT7041702.1"/>
    </source>
</evidence>
<organism evidence="2 3">
    <name type="scientific">Candidatus Nitronereus thalassa</name>
    <dbReference type="NCBI Taxonomy" id="3020898"/>
    <lineage>
        <taxon>Bacteria</taxon>
        <taxon>Pseudomonadati</taxon>
        <taxon>Nitrospirota</taxon>
        <taxon>Nitrospiria</taxon>
        <taxon>Nitrospirales</taxon>
        <taxon>Nitrospiraceae</taxon>
        <taxon>Candidatus Nitronereus</taxon>
    </lineage>
</organism>
<feature type="domain" description="DUF1653" evidence="1">
    <location>
        <begin position="10"/>
        <end position="69"/>
    </location>
</feature>
<proteinExistence type="predicted"/>
<name>A0ABU3K5K7_9BACT</name>
<sequence>MNMSLPLQPGRYRHYKGKEYQVIGCARHTETEEEVVVYRALYGERGLWVRPKSMFMETVFIEGKATPRFVMIEPA</sequence>
<reference evidence="2 3" key="1">
    <citation type="journal article" date="2023" name="ISME J.">
        <title>Cultivation and genomic characterization of novel and ubiquitous marine nitrite-oxidizing bacteria from the Nitrospirales.</title>
        <authorList>
            <person name="Mueller A.J."/>
            <person name="Daebeler A."/>
            <person name="Herbold C.W."/>
            <person name="Kirkegaard R.H."/>
            <person name="Daims H."/>
        </authorList>
    </citation>
    <scope>NUCLEOTIDE SEQUENCE [LARGE SCALE GENOMIC DNA]</scope>
    <source>
        <strain evidence="2 3">EB</strain>
    </source>
</reference>
<evidence type="ECO:0000313" key="3">
    <source>
        <dbReference type="Proteomes" id="UP001250932"/>
    </source>
</evidence>
<comment type="caution">
    <text evidence="2">The sequence shown here is derived from an EMBL/GenBank/DDBJ whole genome shotgun (WGS) entry which is preliminary data.</text>
</comment>
<keyword evidence="3" id="KW-1185">Reference proteome</keyword>
<dbReference type="Pfam" id="PF07866">
    <property type="entry name" value="DUF1653"/>
    <property type="match status" value="1"/>
</dbReference>
<dbReference type="Gene3D" id="2.30.30.320">
    <property type="entry name" value="DUF1653-like domain"/>
    <property type="match status" value="1"/>
</dbReference>
<gene>
    <name evidence="2" type="ORF">PPG34_05020</name>
</gene>
<protein>
    <submittedName>
        <fullName evidence="2">DUF1653 domain-containing protein</fullName>
    </submittedName>
</protein>
<evidence type="ECO:0000259" key="1">
    <source>
        <dbReference type="Pfam" id="PF07866"/>
    </source>
</evidence>